<feature type="transmembrane region" description="Helical" evidence="1">
    <location>
        <begin position="7"/>
        <end position="23"/>
    </location>
</feature>
<name>A0A0R2E1C8_9LACO</name>
<sequence>MVVSTTLGVGILTFVALTILGITSTYFLFWAFVVVVIMLILDMLATEIVIYLFNKGDS</sequence>
<dbReference type="Proteomes" id="UP000050898">
    <property type="component" value="Unassembled WGS sequence"/>
</dbReference>
<proteinExistence type="predicted"/>
<comment type="caution">
    <text evidence="2">The sequence shown here is derived from an EMBL/GenBank/DDBJ whole genome shotgun (WGS) entry which is preliminary data.</text>
</comment>
<accession>A0A0R2E1C8</accession>
<feature type="transmembrane region" description="Helical" evidence="1">
    <location>
        <begin position="29"/>
        <end position="53"/>
    </location>
</feature>
<reference evidence="2 3" key="1">
    <citation type="journal article" date="2015" name="Genome Announc.">
        <title>Expanding the biotechnology potential of lactobacilli through comparative genomics of 213 strains and associated genera.</title>
        <authorList>
            <person name="Sun Z."/>
            <person name="Harris H.M."/>
            <person name="McCann A."/>
            <person name="Guo C."/>
            <person name="Argimon S."/>
            <person name="Zhang W."/>
            <person name="Yang X."/>
            <person name="Jeffery I.B."/>
            <person name="Cooney J.C."/>
            <person name="Kagawa T.F."/>
            <person name="Liu W."/>
            <person name="Song Y."/>
            <person name="Salvetti E."/>
            <person name="Wrobel A."/>
            <person name="Rasinkangas P."/>
            <person name="Parkhill J."/>
            <person name="Rea M.C."/>
            <person name="O'Sullivan O."/>
            <person name="Ritari J."/>
            <person name="Douillard F.P."/>
            <person name="Paul Ross R."/>
            <person name="Yang R."/>
            <person name="Briner A.E."/>
            <person name="Felis G.E."/>
            <person name="de Vos W.M."/>
            <person name="Barrangou R."/>
            <person name="Klaenhammer T.R."/>
            <person name="Caufield P.W."/>
            <person name="Cui Y."/>
            <person name="Zhang H."/>
            <person name="O'Toole P.W."/>
        </authorList>
    </citation>
    <scope>NUCLEOTIDE SEQUENCE [LARGE SCALE GENOMIC DNA]</scope>
    <source>
        <strain evidence="2 3">DSM 20444</strain>
    </source>
</reference>
<keyword evidence="1" id="KW-1133">Transmembrane helix</keyword>
<keyword evidence="1" id="KW-0472">Membrane</keyword>
<evidence type="ECO:0000256" key="1">
    <source>
        <dbReference type="SAM" id="Phobius"/>
    </source>
</evidence>
<keyword evidence="3" id="KW-1185">Reference proteome</keyword>
<gene>
    <name evidence="2" type="ORF">FD00_GL001072</name>
</gene>
<protein>
    <submittedName>
        <fullName evidence="2">Uncharacterized protein</fullName>
    </submittedName>
</protein>
<evidence type="ECO:0000313" key="2">
    <source>
        <dbReference type="EMBL" id="KRN09350.1"/>
    </source>
</evidence>
<dbReference type="AlphaFoldDB" id="A0A0R2E1C8"/>
<organism evidence="2 3">
    <name type="scientific">Liquorilactobacillus mali KCTC 3596 = DSM 20444</name>
    <dbReference type="NCBI Taxonomy" id="1046596"/>
    <lineage>
        <taxon>Bacteria</taxon>
        <taxon>Bacillati</taxon>
        <taxon>Bacillota</taxon>
        <taxon>Bacilli</taxon>
        <taxon>Lactobacillales</taxon>
        <taxon>Lactobacillaceae</taxon>
        <taxon>Liquorilactobacillus</taxon>
    </lineage>
</organism>
<dbReference type="PATRIC" id="fig|1046596.6.peg.1152"/>
<keyword evidence="1" id="KW-0812">Transmembrane</keyword>
<dbReference type="EMBL" id="AYYH01000027">
    <property type="protein sequence ID" value="KRN09350.1"/>
    <property type="molecule type" value="Genomic_DNA"/>
</dbReference>
<evidence type="ECO:0000313" key="3">
    <source>
        <dbReference type="Proteomes" id="UP000050898"/>
    </source>
</evidence>